<dbReference type="AlphaFoldDB" id="A0A1G7PTN8"/>
<dbReference type="Proteomes" id="UP000199706">
    <property type="component" value="Unassembled WGS sequence"/>
</dbReference>
<sequence>MTRARCSKPVESFALILQMSCEAGMSAAINAAFIAHHAEFILLLMLPRDSFEGESA</sequence>
<evidence type="ECO:0000313" key="1">
    <source>
        <dbReference type="EMBL" id="SDF88979.1"/>
    </source>
</evidence>
<reference evidence="1 2" key="1">
    <citation type="submission" date="2016-10" db="EMBL/GenBank/DDBJ databases">
        <authorList>
            <person name="de Groot N.N."/>
        </authorList>
    </citation>
    <scope>NUCLEOTIDE SEQUENCE [LARGE SCALE GENOMIC DNA]</scope>
    <source>
        <strain evidence="1 2">LMG 2247</strain>
    </source>
</reference>
<gene>
    <name evidence="1" type="ORF">SAMN05216466_101425</name>
</gene>
<protein>
    <submittedName>
        <fullName evidence="1">Uncharacterized protein</fullName>
    </submittedName>
</protein>
<dbReference type="RefSeq" id="WP_175771955.1">
    <property type="nucleotide sequence ID" value="NZ_CADERL010000001.1"/>
</dbReference>
<name>A0A1G7PTN8_9BURK</name>
<proteinExistence type="predicted"/>
<evidence type="ECO:0000313" key="2">
    <source>
        <dbReference type="Proteomes" id="UP000199706"/>
    </source>
</evidence>
<organism evidence="1 2">
    <name type="scientific">Paraburkholderia phenazinium</name>
    <dbReference type="NCBI Taxonomy" id="60549"/>
    <lineage>
        <taxon>Bacteria</taxon>
        <taxon>Pseudomonadati</taxon>
        <taxon>Pseudomonadota</taxon>
        <taxon>Betaproteobacteria</taxon>
        <taxon>Burkholderiales</taxon>
        <taxon>Burkholderiaceae</taxon>
        <taxon>Paraburkholderia</taxon>
    </lineage>
</organism>
<accession>A0A1G7PTN8</accession>
<dbReference type="EMBL" id="FNCJ01000001">
    <property type="protein sequence ID" value="SDF88979.1"/>
    <property type="molecule type" value="Genomic_DNA"/>
</dbReference>